<reference evidence="1 2" key="1">
    <citation type="submission" date="2018-10" db="EMBL/GenBank/DDBJ databases">
        <title>Genomic Encyclopedia of Archaeal and Bacterial Type Strains, Phase II (KMG-II): from individual species to whole genera.</title>
        <authorList>
            <person name="Goeker M."/>
        </authorList>
    </citation>
    <scope>NUCLEOTIDE SEQUENCE [LARGE SCALE GENOMIC DNA]</scope>
    <source>
        <strain evidence="1 2">DSM 29466</strain>
    </source>
</reference>
<name>A0A497X4I6_9RHOB</name>
<evidence type="ECO:0000313" key="2">
    <source>
        <dbReference type="Proteomes" id="UP000269157"/>
    </source>
</evidence>
<organism evidence="1 2">
    <name type="scientific">Litoreibacter meonggei</name>
    <dbReference type="NCBI Taxonomy" id="1049199"/>
    <lineage>
        <taxon>Bacteria</taxon>
        <taxon>Pseudomonadati</taxon>
        <taxon>Pseudomonadota</taxon>
        <taxon>Alphaproteobacteria</taxon>
        <taxon>Rhodobacterales</taxon>
        <taxon>Roseobacteraceae</taxon>
        <taxon>Litoreibacter</taxon>
    </lineage>
</organism>
<comment type="caution">
    <text evidence="1">The sequence shown here is derived from an EMBL/GenBank/DDBJ whole genome shotgun (WGS) entry which is preliminary data.</text>
</comment>
<sequence>MNPAVTVLQLDTAFPRVPGDVACPDTYLEELQILSVKNATVERIVSDRPNQVDIAPFEAALKQANGQVVVTSCGFLSYWQAHLDKQTDKPFISSALTSLSHLSETYKPDEILILTFDAARLNKLHFGQYADYATGVVGLPAEMHLRKVITENLSQLDTNRVIQELSEFIGLKQRPHHKHLLLECTNLPPYKAALQTVTQLPVSDILTQIEAVRAGTIQPAYLVS</sequence>
<keyword evidence="2" id="KW-1185">Reference proteome</keyword>
<proteinExistence type="predicted"/>
<dbReference type="OrthoDB" id="5465390at2"/>
<dbReference type="EMBL" id="RCCE01000001">
    <property type="protein sequence ID" value="RLJ60115.1"/>
    <property type="molecule type" value="Genomic_DNA"/>
</dbReference>
<evidence type="ECO:0008006" key="3">
    <source>
        <dbReference type="Google" id="ProtNLM"/>
    </source>
</evidence>
<dbReference type="Proteomes" id="UP000269157">
    <property type="component" value="Unassembled WGS sequence"/>
</dbReference>
<accession>A0A497X4I6</accession>
<protein>
    <recommendedName>
        <fullName evidence="3">Aspartate/glutamate racemase</fullName>
    </recommendedName>
</protein>
<dbReference type="AlphaFoldDB" id="A0A497X4I6"/>
<gene>
    <name evidence="1" type="ORF">BCF46_0309</name>
</gene>
<dbReference type="RefSeq" id="WP_121021040.1">
    <property type="nucleotide sequence ID" value="NZ_RCCE01000001.1"/>
</dbReference>
<evidence type="ECO:0000313" key="1">
    <source>
        <dbReference type="EMBL" id="RLJ60115.1"/>
    </source>
</evidence>